<evidence type="ECO:0000313" key="1">
    <source>
        <dbReference type="EMBL" id="KAJ3554125.1"/>
    </source>
</evidence>
<keyword evidence="2" id="KW-1185">Reference proteome</keyword>
<dbReference type="EMBL" id="JANHOG010000461">
    <property type="protein sequence ID" value="KAJ3554125.1"/>
    <property type="molecule type" value="Genomic_DNA"/>
</dbReference>
<evidence type="ECO:0000313" key="2">
    <source>
        <dbReference type="Proteomes" id="UP001148662"/>
    </source>
</evidence>
<gene>
    <name evidence="1" type="ORF">NM688_g3267</name>
</gene>
<organism evidence="1 2">
    <name type="scientific">Phlebia brevispora</name>
    <dbReference type="NCBI Taxonomy" id="194682"/>
    <lineage>
        <taxon>Eukaryota</taxon>
        <taxon>Fungi</taxon>
        <taxon>Dikarya</taxon>
        <taxon>Basidiomycota</taxon>
        <taxon>Agaricomycotina</taxon>
        <taxon>Agaricomycetes</taxon>
        <taxon>Polyporales</taxon>
        <taxon>Meruliaceae</taxon>
        <taxon>Phlebia</taxon>
    </lineage>
</organism>
<proteinExistence type="predicted"/>
<sequence length="592" mass="65422">MSRRNNVRGPTSALTEFLKESGITPTTIARRVRTREVDQPVAGPSTLPDDQQDEEPERTRDADDYSSDNLDDTDTEARPKKKVKLSKAAEAKLKAKEKAKAKSKKKKSGDDDADYSDSGSDDPYTALAGMWKDTSKPPVGSFIDCAKCGNQFTVTKYTVAASGGGFLCHPCAKASGPDPFKKPAAPRKRRAVTDKRTVVNFEERRFPSLASMCVSIISLHIDDVEALGDIGSLNMTEIAKAIARDRSLTPQNATLFYNVENSTLTLYDATNLTPPALCTLSSLNPNLTTLRLDFCGLINDEVIDAWTTALPNLRRLELLGPFLVHSNAWQKFFAAHSLLEGFLITQSPRFDVESVRSLAEHCQNMSELRLKEIGQMSDDFLTFIGQLRGQLTYLDLSYPGVPDALTEEAVITLMEAVCSNLEHLDLSGNTQLTDGFLYHGLKPYARRLSTLVMSNVHELTDAGVAEFFDTWNTAVDPPNPPLVSIDFSRDQELSGKALASLLAHSGKALEQLNINGWRATPEKVLITIGRNAPLLKKLDIGWCRETDDWVIKDVVENCEKIGEIKVFGCQRLTERCPRKRNVNLLGVETHTI</sequence>
<protein>
    <submittedName>
        <fullName evidence="1">Uncharacterized protein</fullName>
    </submittedName>
</protein>
<name>A0ACC1T5Z0_9APHY</name>
<comment type="caution">
    <text evidence="1">The sequence shown here is derived from an EMBL/GenBank/DDBJ whole genome shotgun (WGS) entry which is preliminary data.</text>
</comment>
<dbReference type="Proteomes" id="UP001148662">
    <property type="component" value="Unassembled WGS sequence"/>
</dbReference>
<accession>A0ACC1T5Z0</accession>
<reference evidence="1" key="1">
    <citation type="submission" date="2022-07" db="EMBL/GenBank/DDBJ databases">
        <title>Genome Sequence of Phlebia brevispora.</title>
        <authorList>
            <person name="Buettner E."/>
        </authorList>
    </citation>
    <scope>NUCLEOTIDE SEQUENCE</scope>
    <source>
        <strain evidence="1">MPL23</strain>
    </source>
</reference>